<comment type="caution">
    <text evidence="7">The sequence shown here is derived from an EMBL/GenBank/DDBJ whole genome shotgun (WGS) entry which is preliminary data.</text>
</comment>
<dbReference type="Pfam" id="PF03101">
    <property type="entry name" value="FAR1"/>
    <property type="match status" value="1"/>
</dbReference>
<evidence type="ECO:0000259" key="6">
    <source>
        <dbReference type="PROSITE" id="PS50966"/>
    </source>
</evidence>
<evidence type="ECO:0000256" key="1">
    <source>
        <dbReference type="ARBA" id="ARBA00022723"/>
    </source>
</evidence>
<sequence length="625" mass="73019">MEDTLNNRENANVQDIDDWSKFMNILGIEKNAWDIVTEDMVGKELDNVHMWETFYDFYSKLVGFKYRKNDVRKDFDGIIWSRRFTCSREGFRRKQLVQLEDRKREARAETRCGCKANLRVNKNRASFKWIVKEFIPTHNHDCASLEQIRFLRSNLKVTDDVVAKCTSTKRVGMKTCHIMDFIALEIMYEFYSENEFLERWEALTHTYELENNDWAKTMFLKKDSWAETYLRGNFFGGTHTTRQCESINADIRPLLDRTKCLTEFVACIDFALNKLRQKEMQDDFYNQHTPPSLPEGDILKPYYEQAASIFTQRMYEKVVKELKSQNAYSVRSMEDINDYRHYSLTKFPEGDVPYTVRFRKLDGHLDCACLLFETDGYPCCHIFSVMKFLNLMSIPNSLIMRRWTINAKSPLHQHPLPYNEVPLEIMEMARFGSLNSDFNHLAYYATKVEDYYNEARTEITRLTLKFKALTESQPNKTVSHNSKLSEDDPSFTILRDSLVVRNKEIGNQPQQRDAMDIDKGTDDSRRKCSLCKGYGHNKQTCSLKQGKGRNNETPTQDTNTTPTESQALTENYNSSGAPHHPLSKSQYAAYSTSMPPHNSYANASTRHDNYMHCHPTTFRHQGLTP</sequence>
<dbReference type="AlphaFoldDB" id="A0AA88ASN4"/>
<name>A0AA88ASN4_FICCA</name>
<feature type="region of interest" description="Disordered" evidence="5">
    <location>
        <begin position="502"/>
        <end position="522"/>
    </location>
</feature>
<feature type="compositionally biased region" description="Low complexity" evidence="5">
    <location>
        <begin position="551"/>
        <end position="564"/>
    </location>
</feature>
<protein>
    <recommendedName>
        <fullName evidence="6">SWIM-type domain-containing protein</fullName>
    </recommendedName>
</protein>
<keyword evidence="8" id="KW-1185">Reference proteome</keyword>
<organism evidence="7 8">
    <name type="scientific">Ficus carica</name>
    <name type="common">Common fig</name>
    <dbReference type="NCBI Taxonomy" id="3494"/>
    <lineage>
        <taxon>Eukaryota</taxon>
        <taxon>Viridiplantae</taxon>
        <taxon>Streptophyta</taxon>
        <taxon>Embryophyta</taxon>
        <taxon>Tracheophyta</taxon>
        <taxon>Spermatophyta</taxon>
        <taxon>Magnoliopsida</taxon>
        <taxon>eudicotyledons</taxon>
        <taxon>Gunneridae</taxon>
        <taxon>Pentapetalae</taxon>
        <taxon>rosids</taxon>
        <taxon>fabids</taxon>
        <taxon>Rosales</taxon>
        <taxon>Moraceae</taxon>
        <taxon>Ficeae</taxon>
        <taxon>Ficus</taxon>
    </lineage>
</organism>
<dbReference type="PROSITE" id="PS50966">
    <property type="entry name" value="ZF_SWIM"/>
    <property type="match status" value="1"/>
</dbReference>
<keyword evidence="2 4" id="KW-0863">Zinc-finger</keyword>
<evidence type="ECO:0000256" key="5">
    <source>
        <dbReference type="SAM" id="MobiDB-lite"/>
    </source>
</evidence>
<reference evidence="7" key="1">
    <citation type="submission" date="2023-07" db="EMBL/GenBank/DDBJ databases">
        <title>draft genome sequence of fig (Ficus carica).</title>
        <authorList>
            <person name="Takahashi T."/>
            <person name="Nishimura K."/>
        </authorList>
    </citation>
    <scope>NUCLEOTIDE SEQUENCE</scope>
</reference>
<evidence type="ECO:0000256" key="4">
    <source>
        <dbReference type="PROSITE-ProRule" id="PRU00325"/>
    </source>
</evidence>
<dbReference type="PANTHER" id="PTHR47718:SF15">
    <property type="entry name" value="PROTEIN FAR1-RELATED SEQUENCE 5-LIKE"/>
    <property type="match status" value="1"/>
</dbReference>
<evidence type="ECO:0000313" key="8">
    <source>
        <dbReference type="Proteomes" id="UP001187192"/>
    </source>
</evidence>
<keyword evidence="3" id="KW-0862">Zinc</keyword>
<feature type="compositionally biased region" description="Basic and acidic residues" evidence="5">
    <location>
        <begin position="513"/>
        <end position="522"/>
    </location>
</feature>
<keyword evidence="1" id="KW-0479">Metal-binding</keyword>
<gene>
    <name evidence="7" type="ORF">TIFTF001_015786</name>
</gene>
<dbReference type="SMART" id="SM00575">
    <property type="entry name" value="ZnF_PMZ"/>
    <property type="match status" value="1"/>
</dbReference>
<dbReference type="Proteomes" id="UP001187192">
    <property type="component" value="Unassembled WGS sequence"/>
</dbReference>
<dbReference type="InterPro" id="IPR004330">
    <property type="entry name" value="FAR1_DNA_bnd_dom"/>
</dbReference>
<feature type="domain" description="SWIM-type" evidence="6">
    <location>
        <begin position="354"/>
        <end position="390"/>
    </location>
</feature>
<accession>A0AA88ASN4</accession>
<evidence type="ECO:0000313" key="7">
    <source>
        <dbReference type="EMBL" id="GMN46611.1"/>
    </source>
</evidence>
<dbReference type="GO" id="GO:0008270">
    <property type="term" value="F:zinc ion binding"/>
    <property type="evidence" value="ECO:0007669"/>
    <property type="project" value="UniProtKB-KW"/>
</dbReference>
<feature type="region of interest" description="Disordered" evidence="5">
    <location>
        <begin position="539"/>
        <end position="583"/>
    </location>
</feature>
<dbReference type="InterPro" id="IPR006564">
    <property type="entry name" value="Znf_PMZ"/>
</dbReference>
<proteinExistence type="predicted"/>
<dbReference type="PANTHER" id="PTHR47718">
    <property type="entry name" value="OS01G0519700 PROTEIN"/>
    <property type="match status" value="1"/>
</dbReference>
<dbReference type="InterPro" id="IPR007527">
    <property type="entry name" value="Znf_SWIM"/>
</dbReference>
<evidence type="ECO:0000256" key="3">
    <source>
        <dbReference type="ARBA" id="ARBA00022833"/>
    </source>
</evidence>
<feature type="compositionally biased region" description="Polar residues" evidence="5">
    <location>
        <begin position="565"/>
        <end position="576"/>
    </location>
</feature>
<dbReference type="EMBL" id="BTGU01000023">
    <property type="protein sequence ID" value="GMN46611.1"/>
    <property type="molecule type" value="Genomic_DNA"/>
</dbReference>
<evidence type="ECO:0000256" key="2">
    <source>
        <dbReference type="ARBA" id="ARBA00022771"/>
    </source>
</evidence>